<dbReference type="EMBL" id="KQ460883">
    <property type="protein sequence ID" value="KPJ11337.1"/>
    <property type="molecule type" value="Genomic_DNA"/>
</dbReference>
<evidence type="ECO:0000313" key="2">
    <source>
        <dbReference type="Proteomes" id="UP000053240"/>
    </source>
</evidence>
<dbReference type="SUPFAM" id="SSF57501">
    <property type="entry name" value="Cystine-knot cytokines"/>
    <property type="match status" value="1"/>
</dbReference>
<name>A0A194R0V8_PAPMA</name>
<keyword evidence="2" id="KW-1185">Reference proteome</keyword>
<proteinExistence type="predicted"/>
<reference evidence="1 2" key="1">
    <citation type="journal article" date="2015" name="Nat. Commun.">
        <title>Outbred genome sequencing and CRISPR/Cas9 gene editing in butterflies.</title>
        <authorList>
            <person name="Li X."/>
            <person name="Fan D."/>
            <person name="Zhang W."/>
            <person name="Liu G."/>
            <person name="Zhang L."/>
            <person name="Zhao L."/>
            <person name="Fang X."/>
            <person name="Chen L."/>
            <person name="Dong Y."/>
            <person name="Chen Y."/>
            <person name="Ding Y."/>
            <person name="Zhao R."/>
            <person name="Feng M."/>
            <person name="Zhu Y."/>
            <person name="Feng Y."/>
            <person name="Jiang X."/>
            <person name="Zhu D."/>
            <person name="Xiang H."/>
            <person name="Feng X."/>
            <person name="Li S."/>
            <person name="Wang J."/>
            <person name="Zhang G."/>
            <person name="Kronforst M.R."/>
            <person name="Wang W."/>
        </authorList>
    </citation>
    <scope>NUCLEOTIDE SEQUENCE [LARGE SCALE GENOMIC DNA]</scope>
    <source>
        <strain evidence="1">Ya'a_city_454_Pm</strain>
        <tissue evidence="1">Whole body</tissue>
    </source>
</reference>
<gene>
    <name evidence="1" type="ORF">RR48_14976</name>
</gene>
<dbReference type="InterPro" id="IPR029034">
    <property type="entry name" value="Cystine-knot_cytokine"/>
</dbReference>
<dbReference type="Proteomes" id="UP000053240">
    <property type="component" value="Unassembled WGS sequence"/>
</dbReference>
<dbReference type="Gene3D" id="2.10.90.10">
    <property type="entry name" value="Cystine-knot cytokines"/>
    <property type="match status" value="1"/>
</dbReference>
<protein>
    <submittedName>
        <fullName evidence="1">Prothoracicotropic hormone</fullName>
    </submittedName>
</protein>
<organism evidence="1 2">
    <name type="scientific">Papilio machaon</name>
    <name type="common">Old World swallowtail butterfly</name>
    <dbReference type="NCBI Taxonomy" id="76193"/>
    <lineage>
        <taxon>Eukaryota</taxon>
        <taxon>Metazoa</taxon>
        <taxon>Ecdysozoa</taxon>
        <taxon>Arthropoda</taxon>
        <taxon>Hexapoda</taxon>
        <taxon>Insecta</taxon>
        <taxon>Pterygota</taxon>
        <taxon>Neoptera</taxon>
        <taxon>Endopterygota</taxon>
        <taxon>Lepidoptera</taxon>
        <taxon>Glossata</taxon>
        <taxon>Ditrysia</taxon>
        <taxon>Papilionoidea</taxon>
        <taxon>Papilionidae</taxon>
        <taxon>Papilioninae</taxon>
        <taxon>Papilio</taxon>
    </lineage>
</organism>
<dbReference type="AlphaFoldDB" id="A0A194R0V8"/>
<sequence length="158" mass="18601">MDERIPATIDESETYSADYIDTETNLEELPSLMVDYANMIRNDIILLDNSVETRSRKRGNLKFKRDDNEKETTLIDLGVEYFPRYIEKKFCADLCPPLYRCQESVYNLTILKKKGLPDREDEVVLHLDMPRDLKNHYVAIRKPVTIGCVCTRDYIEYH</sequence>
<evidence type="ECO:0000313" key="1">
    <source>
        <dbReference type="EMBL" id="KPJ11337.1"/>
    </source>
</evidence>
<accession>A0A194R0V8</accession>
<dbReference type="InParanoid" id="A0A194R0V8"/>